<dbReference type="KEGG" id="cpas:Clopa_1661"/>
<dbReference type="Proteomes" id="UP000013523">
    <property type="component" value="Chromosome"/>
</dbReference>
<dbReference type="SUPFAM" id="SSF55729">
    <property type="entry name" value="Acyl-CoA N-acyltransferases (Nat)"/>
    <property type="match status" value="1"/>
</dbReference>
<dbReference type="OrthoDB" id="948250at2"/>
<dbReference type="RefSeq" id="WP_015614905.1">
    <property type="nucleotide sequence ID" value="NC_021182.1"/>
</dbReference>
<name>R4K4F4_CLOPA</name>
<keyword evidence="2" id="KW-0687">Ribonucleoprotein</keyword>
<dbReference type="PANTHER" id="PTHR43415">
    <property type="entry name" value="SPERMIDINE N(1)-ACETYLTRANSFERASE"/>
    <property type="match status" value="1"/>
</dbReference>
<protein>
    <submittedName>
        <fullName evidence="2">Acetyltransferase, ribosomal protein N-acetylase</fullName>
    </submittedName>
</protein>
<reference evidence="2 3" key="1">
    <citation type="submission" date="2012-01" db="EMBL/GenBank/DDBJ databases">
        <title>Complete sequence of chromosome of Clostridium pasteurianum BC1.</title>
        <authorList>
            <consortium name="US DOE Joint Genome Institute"/>
            <person name="Lucas S."/>
            <person name="Han J."/>
            <person name="Lapidus A."/>
            <person name="Cheng J.-F."/>
            <person name="Goodwin L."/>
            <person name="Pitluck S."/>
            <person name="Peters L."/>
            <person name="Mikhailova N."/>
            <person name="Teshima H."/>
            <person name="Detter J.C."/>
            <person name="Han C."/>
            <person name="Tapia R."/>
            <person name="Land M."/>
            <person name="Hauser L."/>
            <person name="Kyrpides N."/>
            <person name="Ivanova N."/>
            <person name="Pagani I."/>
            <person name="Dunn J."/>
            <person name="Taghavi S."/>
            <person name="Francis A."/>
            <person name="van der Lelie D."/>
            <person name="Woyke T."/>
        </authorList>
    </citation>
    <scope>NUCLEOTIDE SEQUENCE [LARGE SCALE GENOMIC DNA]</scope>
    <source>
        <strain evidence="2 3">BC1</strain>
    </source>
</reference>
<accession>R4K4F4</accession>
<evidence type="ECO:0000313" key="3">
    <source>
        <dbReference type="Proteomes" id="UP000013523"/>
    </source>
</evidence>
<dbReference type="GO" id="GO:0005840">
    <property type="term" value="C:ribosome"/>
    <property type="evidence" value="ECO:0007669"/>
    <property type="project" value="UniProtKB-KW"/>
</dbReference>
<organism evidence="2 3">
    <name type="scientific">Clostridium pasteurianum BC1</name>
    <dbReference type="NCBI Taxonomy" id="86416"/>
    <lineage>
        <taxon>Bacteria</taxon>
        <taxon>Bacillati</taxon>
        <taxon>Bacillota</taxon>
        <taxon>Clostridia</taxon>
        <taxon>Eubacteriales</taxon>
        <taxon>Clostridiaceae</taxon>
        <taxon>Clostridium</taxon>
    </lineage>
</organism>
<gene>
    <name evidence="2" type="ORF">Clopa_1661</name>
</gene>
<dbReference type="InterPro" id="IPR000182">
    <property type="entry name" value="GNAT_dom"/>
</dbReference>
<dbReference type="PROSITE" id="PS51186">
    <property type="entry name" value="GNAT"/>
    <property type="match status" value="1"/>
</dbReference>
<dbReference type="AlphaFoldDB" id="R4K4F4"/>
<dbReference type="GO" id="GO:0016747">
    <property type="term" value="F:acyltransferase activity, transferring groups other than amino-acyl groups"/>
    <property type="evidence" value="ECO:0007669"/>
    <property type="project" value="InterPro"/>
</dbReference>
<sequence length="178" mass="20229">MSKLKIKNAQKIVIRKAIEEDTAEIVEYMLSIGGESDNLTFGEGELKMTIEAEENFIKDINSRDNAIMIVAILDNKIIGSAALRAGEKKRIRHVGEFGITVRKAYWGQGVGSTLLNYLIEWTKATGIIKKINLRVRDDNKNAIKLYEKYGFQQEGVITREFYIKGEFYDAIFMGLKID</sequence>
<evidence type="ECO:0000259" key="1">
    <source>
        <dbReference type="PROSITE" id="PS51186"/>
    </source>
</evidence>
<dbReference type="eggNOG" id="COG1670">
    <property type="taxonomic scope" value="Bacteria"/>
</dbReference>
<dbReference type="CDD" id="cd04301">
    <property type="entry name" value="NAT_SF"/>
    <property type="match status" value="1"/>
</dbReference>
<dbReference type="Pfam" id="PF00583">
    <property type="entry name" value="Acetyltransf_1"/>
    <property type="match status" value="1"/>
</dbReference>
<dbReference type="PANTHER" id="PTHR43415:SF3">
    <property type="entry name" value="GNAT-FAMILY ACETYLTRANSFERASE"/>
    <property type="match status" value="1"/>
</dbReference>
<feature type="domain" description="N-acetyltransferase" evidence="1">
    <location>
        <begin position="12"/>
        <end position="178"/>
    </location>
</feature>
<dbReference type="HOGENOM" id="CLU_013985_19_1_9"/>
<keyword evidence="2" id="KW-0808">Transferase</keyword>
<dbReference type="Gene3D" id="3.40.630.30">
    <property type="match status" value="1"/>
</dbReference>
<proteinExistence type="predicted"/>
<dbReference type="EMBL" id="CP003261">
    <property type="protein sequence ID" value="AGK96586.1"/>
    <property type="molecule type" value="Genomic_DNA"/>
</dbReference>
<dbReference type="PATRIC" id="fig|86416.3.peg.1637"/>
<keyword evidence="2" id="KW-0689">Ribosomal protein</keyword>
<dbReference type="STRING" id="86416.Clopa_1661"/>
<keyword evidence="3" id="KW-1185">Reference proteome</keyword>
<evidence type="ECO:0000313" key="2">
    <source>
        <dbReference type="EMBL" id="AGK96586.1"/>
    </source>
</evidence>
<dbReference type="InterPro" id="IPR016181">
    <property type="entry name" value="Acyl_CoA_acyltransferase"/>
</dbReference>